<dbReference type="EMBL" id="CP053661">
    <property type="protein sequence ID" value="QKD83398.1"/>
    <property type="molecule type" value="Genomic_DNA"/>
</dbReference>
<feature type="compositionally biased region" description="Polar residues" evidence="2">
    <location>
        <begin position="108"/>
        <end position="129"/>
    </location>
</feature>
<name>A0A6M8BA53_9CYAN</name>
<gene>
    <name evidence="3" type="ORF">HPC62_15405</name>
</gene>
<dbReference type="Proteomes" id="UP000505210">
    <property type="component" value="Chromosome"/>
</dbReference>
<feature type="region of interest" description="Disordered" evidence="2">
    <location>
        <begin position="242"/>
        <end position="296"/>
    </location>
</feature>
<dbReference type="RefSeq" id="WP_172357084.1">
    <property type="nucleotide sequence ID" value="NZ_CP053661.1"/>
</dbReference>
<feature type="region of interest" description="Disordered" evidence="2">
    <location>
        <begin position="30"/>
        <end position="53"/>
    </location>
</feature>
<feature type="compositionally biased region" description="Low complexity" evidence="2">
    <location>
        <begin position="252"/>
        <end position="290"/>
    </location>
</feature>
<feature type="coiled-coil region" evidence="1">
    <location>
        <begin position="144"/>
        <end position="203"/>
    </location>
</feature>
<sequence length="387" mass="41634">MTDDFITTDQDQVSHTDLTNAAEMLAKLTATTTDKPQMPSAAESDEKPSKTRRAYRKPVIVDLNLLKAVAEQIGIKGKNRSSEDLLHQVLEIFLVLGVDPAEAVEAHAQSTQLASEPVNSAEETAESSPATVDLKIVADQAKTLAWFTNEIETLKNQVKQLEQALQQGQTQPNAQLAALQQENQRLRQERDAAVEKLEAFRKLLNGSSTPALSTPALSTPALSTPALSAEVEIIPPAVPTVSLAEPEPAPVASKKAASRASSTRGKKAIAPTAKPSTTKPTAAKPSAIKPKPAPEDASLDPGVLKALYAIMDYNNAQTSHADKWAISFPVMKDLCKTIGVATQTKITQVFRTKADLIEQHHQEHSLGQRHNRVHKGQSITDVISLGV</sequence>
<accession>A0A6M8BA53</accession>
<evidence type="ECO:0000256" key="2">
    <source>
        <dbReference type="SAM" id="MobiDB-lite"/>
    </source>
</evidence>
<evidence type="ECO:0000256" key="1">
    <source>
        <dbReference type="SAM" id="Coils"/>
    </source>
</evidence>
<evidence type="ECO:0000313" key="4">
    <source>
        <dbReference type="Proteomes" id="UP000505210"/>
    </source>
</evidence>
<keyword evidence="4" id="KW-1185">Reference proteome</keyword>
<keyword evidence="1" id="KW-0175">Coiled coil</keyword>
<reference evidence="3 4" key="1">
    <citation type="submission" date="2020-05" db="EMBL/GenBank/DDBJ databases">
        <title>Complete genome sequence of of a novel Thermoleptolyngbya strain isolated from hot springs of Ganzi, Sichuan China.</title>
        <authorList>
            <person name="Tang J."/>
            <person name="Daroch M."/>
            <person name="Li L."/>
            <person name="Waleron K."/>
            <person name="Waleron M."/>
            <person name="Waleron M."/>
        </authorList>
    </citation>
    <scope>NUCLEOTIDE SEQUENCE [LARGE SCALE GENOMIC DNA]</scope>
    <source>
        <strain evidence="3 4">PKUAC-SCTA183</strain>
    </source>
</reference>
<feature type="region of interest" description="Disordered" evidence="2">
    <location>
        <begin position="107"/>
        <end position="129"/>
    </location>
</feature>
<proteinExistence type="predicted"/>
<protein>
    <submittedName>
        <fullName evidence="3">Uncharacterized protein</fullName>
    </submittedName>
</protein>
<dbReference type="KEGG" id="theu:HPC62_15405"/>
<organism evidence="3 4">
    <name type="scientific">Thermoleptolyngbya sichuanensis A183</name>
    <dbReference type="NCBI Taxonomy" id="2737172"/>
    <lineage>
        <taxon>Bacteria</taxon>
        <taxon>Bacillati</taxon>
        <taxon>Cyanobacteriota</taxon>
        <taxon>Cyanophyceae</taxon>
        <taxon>Oculatellales</taxon>
        <taxon>Oculatellaceae</taxon>
        <taxon>Thermoleptolyngbya</taxon>
        <taxon>Thermoleptolyngbya sichuanensis</taxon>
    </lineage>
</organism>
<evidence type="ECO:0000313" key="3">
    <source>
        <dbReference type="EMBL" id="QKD83398.1"/>
    </source>
</evidence>
<dbReference type="AlphaFoldDB" id="A0A6M8BA53"/>